<evidence type="ECO:0008006" key="5">
    <source>
        <dbReference type="Google" id="ProtNLM"/>
    </source>
</evidence>
<dbReference type="Gene3D" id="1.25.40.20">
    <property type="entry name" value="Ankyrin repeat-containing domain"/>
    <property type="match status" value="1"/>
</dbReference>
<accession>A0ABV9WL98</accession>
<dbReference type="Pfam" id="PF00023">
    <property type="entry name" value="Ank"/>
    <property type="match status" value="1"/>
</dbReference>
<gene>
    <name evidence="3" type="ORF">ACFPIJ_61400</name>
</gene>
<name>A0ABV9WL98_9ACTN</name>
<keyword evidence="1" id="KW-0040">ANK repeat</keyword>
<dbReference type="Proteomes" id="UP001595912">
    <property type="component" value="Unassembled WGS sequence"/>
</dbReference>
<proteinExistence type="predicted"/>
<reference evidence="4" key="1">
    <citation type="journal article" date="2019" name="Int. J. Syst. Evol. Microbiol.">
        <title>The Global Catalogue of Microorganisms (GCM) 10K type strain sequencing project: providing services to taxonomists for standard genome sequencing and annotation.</title>
        <authorList>
            <consortium name="The Broad Institute Genomics Platform"/>
            <consortium name="The Broad Institute Genome Sequencing Center for Infectious Disease"/>
            <person name="Wu L."/>
            <person name="Ma J."/>
        </authorList>
    </citation>
    <scope>NUCLEOTIDE SEQUENCE [LARGE SCALE GENOMIC DNA]</scope>
    <source>
        <strain evidence="4">CGMCC 4.7152</strain>
    </source>
</reference>
<feature type="transmembrane region" description="Helical" evidence="2">
    <location>
        <begin position="36"/>
        <end position="55"/>
    </location>
</feature>
<dbReference type="PROSITE" id="PS50088">
    <property type="entry name" value="ANK_REPEAT"/>
    <property type="match status" value="1"/>
</dbReference>
<evidence type="ECO:0000256" key="1">
    <source>
        <dbReference type="PROSITE-ProRule" id="PRU00023"/>
    </source>
</evidence>
<keyword evidence="2" id="KW-0472">Membrane</keyword>
<sequence length="376" mass="40161">MSRPRRDLAAEHRLRRTPTDVILAAQRARLAGDWRAACAAAGIAVTAGVAAAAFVPDLALQFLAGRGRYALAGSAGPLVLTVGAGMSRLDARPVGADVTWLPEWCWSADAGEARAREYAAPTSPVVADEVAALAAGLIQPDELHPLVRAALFPGLFPDDPPDRPTVTTRWDWPVVPVRCVGVWHGVRLGGGTLSAVVHPETIEAELAAPDGGRSACAEVIRAWRCGHGWLPRRLRDQRDEFFATVGAGRSGQAIAMLDAGFDPGAFDGEGRRAVHLLRPPTMGALLPRLPAVDAPDRDGRTALHHARMRRDDETAALLLAAGADPGRRDVHGRTPDEALRHRQGRAVRRRAWLATISGPPAAPPRRGLLRRLFGRG</sequence>
<evidence type="ECO:0000313" key="3">
    <source>
        <dbReference type="EMBL" id="MFC5008161.1"/>
    </source>
</evidence>
<keyword evidence="2" id="KW-1133">Transmembrane helix</keyword>
<evidence type="ECO:0000313" key="4">
    <source>
        <dbReference type="Proteomes" id="UP001595912"/>
    </source>
</evidence>
<keyword evidence="4" id="KW-1185">Reference proteome</keyword>
<dbReference type="SUPFAM" id="SSF48403">
    <property type="entry name" value="Ankyrin repeat"/>
    <property type="match status" value="1"/>
</dbReference>
<feature type="repeat" description="ANK" evidence="1">
    <location>
        <begin position="298"/>
        <end position="330"/>
    </location>
</feature>
<comment type="caution">
    <text evidence="3">The sequence shown here is derived from an EMBL/GenBank/DDBJ whole genome shotgun (WGS) entry which is preliminary data.</text>
</comment>
<protein>
    <recommendedName>
        <fullName evidence="5">Ankyrin repeat domain-containing protein</fullName>
    </recommendedName>
</protein>
<dbReference type="PROSITE" id="PS50297">
    <property type="entry name" value="ANK_REP_REGION"/>
    <property type="match status" value="1"/>
</dbReference>
<evidence type="ECO:0000256" key="2">
    <source>
        <dbReference type="SAM" id="Phobius"/>
    </source>
</evidence>
<dbReference type="RefSeq" id="WP_380128811.1">
    <property type="nucleotide sequence ID" value="NZ_JBHSIU010000130.1"/>
</dbReference>
<organism evidence="3 4">
    <name type="scientific">Dactylosporangium cerinum</name>
    <dbReference type="NCBI Taxonomy" id="1434730"/>
    <lineage>
        <taxon>Bacteria</taxon>
        <taxon>Bacillati</taxon>
        <taxon>Actinomycetota</taxon>
        <taxon>Actinomycetes</taxon>
        <taxon>Micromonosporales</taxon>
        <taxon>Micromonosporaceae</taxon>
        <taxon>Dactylosporangium</taxon>
    </lineage>
</organism>
<dbReference type="InterPro" id="IPR036770">
    <property type="entry name" value="Ankyrin_rpt-contain_sf"/>
</dbReference>
<dbReference type="EMBL" id="JBHSIU010000130">
    <property type="protein sequence ID" value="MFC5008161.1"/>
    <property type="molecule type" value="Genomic_DNA"/>
</dbReference>
<dbReference type="InterPro" id="IPR002110">
    <property type="entry name" value="Ankyrin_rpt"/>
</dbReference>
<keyword evidence="2" id="KW-0812">Transmembrane</keyword>